<accession>D3BQD1</accession>
<keyword evidence="3" id="KW-1185">Reference proteome</keyword>
<feature type="region of interest" description="Disordered" evidence="1">
    <location>
        <begin position="1"/>
        <end position="28"/>
    </location>
</feature>
<comment type="caution">
    <text evidence="2">The sequence shown here is derived from an EMBL/GenBank/DDBJ whole genome shotgun (WGS) entry which is preliminary data.</text>
</comment>
<gene>
    <name evidence="2" type="ORF">PPL_10116</name>
</gene>
<organism evidence="2 3">
    <name type="scientific">Heterostelium pallidum (strain ATCC 26659 / Pp 5 / PN500)</name>
    <name type="common">Cellular slime mold</name>
    <name type="synonym">Polysphondylium pallidum</name>
    <dbReference type="NCBI Taxonomy" id="670386"/>
    <lineage>
        <taxon>Eukaryota</taxon>
        <taxon>Amoebozoa</taxon>
        <taxon>Evosea</taxon>
        <taxon>Eumycetozoa</taxon>
        <taxon>Dictyostelia</taxon>
        <taxon>Acytosteliales</taxon>
        <taxon>Acytosteliaceae</taxon>
        <taxon>Heterostelium</taxon>
    </lineage>
</organism>
<dbReference type="GeneID" id="31365587"/>
<evidence type="ECO:0000313" key="3">
    <source>
        <dbReference type="Proteomes" id="UP000001396"/>
    </source>
</evidence>
<dbReference type="STRING" id="670386.D3BQD1"/>
<dbReference type="RefSeq" id="XP_020428483.1">
    <property type="nucleotide sequence ID" value="XM_020580898.1"/>
</dbReference>
<dbReference type="Proteomes" id="UP000001396">
    <property type="component" value="Unassembled WGS sequence"/>
</dbReference>
<reference evidence="2 3" key="1">
    <citation type="journal article" date="2011" name="Genome Res.">
        <title>Phylogeny-wide analysis of social amoeba genomes highlights ancient origins for complex intercellular communication.</title>
        <authorList>
            <person name="Heidel A.J."/>
            <person name="Lawal H.M."/>
            <person name="Felder M."/>
            <person name="Schilde C."/>
            <person name="Helps N.R."/>
            <person name="Tunggal B."/>
            <person name="Rivero F."/>
            <person name="John U."/>
            <person name="Schleicher M."/>
            <person name="Eichinger L."/>
            <person name="Platzer M."/>
            <person name="Noegel A.A."/>
            <person name="Schaap P."/>
            <person name="Gloeckner G."/>
        </authorList>
    </citation>
    <scope>NUCLEOTIDE SEQUENCE [LARGE SCALE GENOMIC DNA]</scope>
    <source>
        <strain evidence="3">ATCC 26659 / Pp 5 / PN500</strain>
    </source>
</reference>
<dbReference type="AlphaFoldDB" id="D3BQD1"/>
<sequence length="736" mass="82950">MTAAVNASQKRKQENDTTGGSGSGAPKVQQTGSLVINLDMNDTASYYVDTLDNLVHIVKDNTENNIYLLFIYNGDDDKDFLEDQSSSMRSKLSILLPSKKIHSVMIEEDFFRLFISFKASIYNNDINQVKFLPDNDYTKSKTYVNKINNIILYNSNIVLKHHNHQINTILFDKDTLIVDSKRFKLSGEILQISIVDDIIICLVGGLLKFISFSSLDKLTLDDELKYIDVPSAYRLPNNILYFNVTKVVNAAEREVFNLSLITYSSKLIFYTFTLNNDNSNNQQTDISSSDISSTITASTASISDDKPTTTATSISKWPRFTEKLIKVKEQHKVIMDKIKSVDRSQQSINQLISVFSKKPFTSTSPKFAFSSVITPLVSPLVDLHSGSTSIIFRFTLCNHTSHSMSEGWNLLISFNVTDYPLNTNHFISHPINLSAKSSTSFELSVSSLRPTTSTITFRQTLSFNIPQPPKTSINCNFFVSERTFHLLDFIRYKTIASASTVTTPKYQVDSSAAAAPASSSFSHSPSLLDTIFNIVNSNSGSVSNIKYLEYVKSQCKSLILPVNGYQIFSNPEINHHAKIFSYLLGKEFIIDSSIHSNDTSHTLEISYSNFKSTLLSSSHDQGKSYSIQFGSKESSVSIELRHLLIQSLLQRDINNEKLKMNEDNYSRALNFLKDKMKVWVPRKESMKQSLRAWQSNVYDLIELGSIDSYDSLQSKIEQNSSNLQKIQDLIESIIII</sequence>
<name>D3BQD1_HETP5</name>
<evidence type="ECO:0000313" key="2">
    <source>
        <dbReference type="EMBL" id="EFA76351.1"/>
    </source>
</evidence>
<dbReference type="EMBL" id="ADBJ01000047">
    <property type="protein sequence ID" value="EFA76351.1"/>
    <property type="molecule type" value="Genomic_DNA"/>
</dbReference>
<protein>
    <submittedName>
        <fullName evidence="2">Uncharacterized protein</fullName>
    </submittedName>
</protein>
<evidence type="ECO:0000256" key="1">
    <source>
        <dbReference type="SAM" id="MobiDB-lite"/>
    </source>
</evidence>
<proteinExistence type="predicted"/>
<dbReference type="InParanoid" id="D3BQD1"/>